<protein>
    <submittedName>
        <fullName evidence="1">Uncharacterized protein</fullName>
    </submittedName>
</protein>
<gene>
    <name evidence="1" type="ORF">FF011L_26440</name>
</gene>
<dbReference type="KEGG" id="rml:FF011L_26440"/>
<evidence type="ECO:0000313" key="1">
    <source>
        <dbReference type="EMBL" id="QDS93868.1"/>
    </source>
</evidence>
<reference evidence="1 2" key="1">
    <citation type="submission" date="2019-02" db="EMBL/GenBank/DDBJ databases">
        <title>Deep-cultivation of Planctomycetes and their phenomic and genomic characterization uncovers novel biology.</title>
        <authorList>
            <person name="Wiegand S."/>
            <person name="Jogler M."/>
            <person name="Boedeker C."/>
            <person name="Pinto D."/>
            <person name="Vollmers J."/>
            <person name="Rivas-Marin E."/>
            <person name="Kohn T."/>
            <person name="Peeters S.H."/>
            <person name="Heuer A."/>
            <person name="Rast P."/>
            <person name="Oberbeckmann S."/>
            <person name="Bunk B."/>
            <person name="Jeske O."/>
            <person name="Meyerdierks A."/>
            <person name="Storesund J.E."/>
            <person name="Kallscheuer N."/>
            <person name="Luecker S."/>
            <person name="Lage O.M."/>
            <person name="Pohl T."/>
            <person name="Merkel B.J."/>
            <person name="Hornburger P."/>
            <person name="Mueller R.-W."/>
            <person name="Bruemmer F."/>
            <person name="Labrenz M."/>
            <person name="Spormann A.M."/>
            <person name="Op den Camp H."/>
            <person name="Overmann J."/>
            <person name="Amann R."/>
            <person name="Jetten M.S.M."/>
            <person name="Mascher T."/>
            <person name="Medema M.H."/>
            <person name="Devos D.P."/>
            <person name="Kaster A.-K."/>
            <person name="Ovreas L."/>
            <person name="Rohde M."/>
            <person name="Galperin M.Y."/>
            <person name="Jogler C."/>
        </authorList>
    </citation>
    <scope>NUCLEOTIDE SEQUENCE [LARGE SCALE GENOMIC DNA]</scope>
    <source>
        <strain evidence="1 2">FF011L</strain>
    </source>
</reference>
<accession>A0A517MG61</accession>
<organism evidence="1 2">
    <name type="scientific">Roseimaritima multifibrata</name>
    <dbReference type="NCBI Taxonomy" id="1930274"/>
    <lineage>
        <taxon>Bacteria</taxon>
        <taxon>Pseudomonadati</taxon>
        <taxon>Planctomycetota</taxon>
        <taxon>Planctomycetia</taxon>
        <taxon>Pirellulales</taxon>
        <taxon>Pirellulaceae</taxon>
        <taxon>Roseimaritima</taxon>
    </lineage>
</organism>
<sequence length="70" mass="8252">MLPETSGRCSYIRRRKRSLIDLIKDRQSLRVGTKRTSTKSDWSADYAPLRNRRNIRFPTSLLDQETVGKR</sequence>
<dbReference type="AlphaFoldDB" id="A0A517MG61"/>
<name>A0A517MG61_9BACT</name>
<dbReference type="EMBL" id="CP036262">
    <property type="protein sequence ID" value="QDS93868.1"/>
    <property type="molecule type" value="Genomic_DNA"/>
</dbReference>
<keyword evidence="2" id="KW-1185">Reference proteome</keyword>
<proteinExistence type="predicted"/>
<dbReference type="Proteomes" id="UP000320672">
    <property type="component" value="Chromosome"/>
</dbReference>
<evidence type="ECO:0000313" key="2">
    <source>
        <dbReference type="Proteomes" id="UP000320672"/>
    </source>
</evidence>